<reference evidence="2" key="1">
    <citation type="submission" date="2013-04" db="EMBL/GenBank/DDBJ databases">
        <authorList>
            <person name="Harkins D.M."/>
            <person name="Durkin A.S."/>
            <person name="Brinkac L.M."/>
            <person name="Haft D.H."/>
            <person name="Selengut J.D."/>
            <person name="Sanka R."/>
            <person name="DePew J."/>
            <person name="Purushe J."/>
            <person name="Galloway R.L."/>
            <person name="Vinetz J.M."/>
            <person name="Sutton G.G."/>
            <person name="Nierman W.C."/>
            <person name="Fouts D.E."/>
        </authorList>
    </citation>
    <scope>NUCLEOTIDE SEQUENCE [LARGE SCALE GENOMIC DNA]</scope>
    <source>
        <strain evidence="2">CDC</strain>
    </source>
</reference>
<dbReference type="PROSITE" id="PS51257">
    <property type="entry name" value="PROKAR_LIPOPROTEIN"/>
    <property type="match status" value="1"/>
</dbReference>
<accession>R9A3V6</accession>
<dbReference type="STRING" id="1218599.LEP1GSC195_1795"/>
<dbReference type="OrthoDB" id="341702at2"/>
<gene>
    <name evidence="2" type="ORF">LEP1GSC195_1795</name>
</gene>
<feature type="chain" id="PRO_5004480142" evidence="1">
    <location>
        <begin position="22"/>
        <end position="198"/>
    </location>
</feature>
<evidence type="ECO:0000313" key="3">
    <source>
        <dbReference type="Proteomes" id="UP000013984"/>
    </source>
</evidence>
<dbReference type="AlphaFoldDB" id="R9A3V6"/>
<sequence length="198" mass="22550">MFIPRKFFCILIICFSFSLSCQFTKQKKQSAEADSSGVTAKEIGCPIPLSQGTVYGTDLSKFDQTYLLSVIKVLLGDLCAGSFAHLPSLIHPEKGLYVDAKGYWTYSEVEKDLADPKGYFQVYYFDSKKLDQKKGSVGNLTVRDVFLSAKEVAADFYVGSSEEVEVRFRFAENPKLERYLINPSFVKWEGKWYLLRMF</sequence>
<organism evidence="2 3">
    <name type="scientific">Leptospira wolbachii serovar Codice str. CDC</name>
    <dbReference type="NCBI Taxonomy" id="1218599"/>
    <lineage>
        <taxon>Bacteria</taxon>
        <taxon>Pseudomonadati</taxon>
        <taxon>Spirochaetota</taxon>
        <taxon>Spirochaetia</taxon>
        <taxon>Leptospirales</taxon>
        <taxon>Leptospiraceae</taxon>
        <taxon>Leptospira</taxon>
    </lineage>
</organism>
<dbReference type="EMBL" id="AOGZ02000014">
    <property type="protein sequence ID" value="EOQ96908.1"/>
    <property type="molecule type" value="Genomic_DNA"/>
</dbReference>
<dbReference type="RefSeq" id="WP_015682231.1">
    <property type="nucleotide sequence ID" value="NZ_AOGZ02000014.1"/>
</dbReference>
<comment type="caution">
    <text evidence="2">The sequence shown here is derived from an EMBL/GenBank/DDBJ whole genome shotgun (WGS) entry which is preliminary data.</text>
</comment>
<dbReference type="Proteomes" id="UP000013984">
    <property type="component" value="Unassembled WGS sequence"/>
</dbReference>
<keyword evidence="1" id="KW-0732">Signal</keyword>
<feature type="signal peptide" evidence="1">
    <location>
        <begin position="1"/>
        <end position="21"/>
    </location>
</feature>
<keyword evidence="3" id="KW-1185">Reference proteome</keyword>
<keyword evidence="2" id="KW-0449">Lipoprotein</keyword>
<name>R9A3V6_9LEPT</name>
<protein>
    <submittedName>
        <fullName evidence="2">Lipoprotein</fullName>
    </submittedName>
</protein>
<evidence type="ECO:0000313" key="2">
    <source>
        <dbReference type="EMBL" id="EOQ96908.1"/>
    </source>
</evidence>
<evidence type="ECO:0000256" key="1">
    <source>
        <dbReference type="SAM" id="SignalP"/>
    </source>
</evidence>
<proteinExistence type="predicted"/>